<proteinExistence type="predicted"/>
<protein>
    <submittedName>
        <fullName evidence="1">Uncharacterized protein</fullName>
    </submittedName>
</protein>
<dbReference type="AlphaFoldDB" id="A0AA88HY35"/>
<gene>
    <name evidence="1" type="ORF">QYM36_008795</name>
</gene>
<organism evidence="1 2">
    <name type="scientific">Artemia franciscana</name>
    <name type="common">Brine shrimp</name>
    <name type="synonym">Artemia sanfranciscana</name>
    <dbReference type="NCBI Taxonomy" id="6661"/>
    <lineage>
        <taxon>Eukaryota</taxon>
        <taxon>Metazoa</taxon>
        <taxon>Ecdysozoa</taxon>
        <taxon>Arthropoda</taxon>
        <taxon>Crustacea</taxon>
        <taxon>Branchiopoda</taxon>
        <taxon>Anostraca</taxon>
        <taxon>Artemiidae</taxon>
        <taxon>Artemia</taxon>
    </lineage>
</organism>
<evidence type="ECO:0000313" key="2">
    <source>
        <dbReference type="Proteomes" id="UP001187531"/>
    </source>
</evidence>
<reference evidence="1" key="1">
    <citation type="submission" date="2023-07" db="EMBL/GenBank/DDBJ databases">
        <title>Chromosome-level genome assembly of Artemia franciscana.</title>
        <authorList>
            <person name="Jo E."/>
        </authorList>
    </citation>
    <scope>NUCLEOTIDE SEQUENCE</scope>
    <source>
        <tissue evidence="1">Whole body</tissue>
    </source>
</reference>
<sequence length="179" mass="20831">MGMMFKECMKIKECKDMEKIDLQESMLEYFELEEENQFQVNDVYNENDDKMTPQQRTKGIPTRINSRTGDSTTIDLIMANPKISCSLVVDILHDLVRQSDYNPVIVEIGSNYPNGINERRDKFRTGNVSWDDLTAKLKDVNIRARVTLLYGKRKRDRIKKKLVRSDCNFGSGLHESRCL</sequence>
<dbReference type="Proteomes" id="UP001187531">
    <property type="component" value="Unassembled WGS sequence"/>
</dbReference>
<accession>A0AA88HY35</accession>
<keyword evidence="2" id="KW-1185">Reference proteome</keyword>
<comment type="caution">
    <text evidence="1">The sequence shown here is derived from an EMBL/GenBank/DDBJ whole genome shotgun (WGS) entry which is preliminary data.</text>
</comment>
<evidence type="ECO:0000313" key="1">
    <source>
        <dbReference type="EMBL" id="KAK2714346.1"/>
    </source>
</evidence>
<name>A0AA88HY35_ARTSF</name>
<dbReference type="EMBL" id="JAVRJZ010000013">
    <property type="protein sequence ID" value="KAK2714346.1"/>
    <property type="molecule type" value="Genomic_DNA"/>
</dbReference>